<dbReference type="Proteomes" id="UP001237642">
    <property type="component" value="Unassembled WGS sequence"/>
</dbReference>
<sequence>MILNYKMIVNYLELSICSVLQGTRSSLLTISSPRNAISLIDSHDVGHSSNNSVHGEGGITSESGDKYWEYLLKVICDDAGHVANSSLKQSDTATPSSKEFAECINYDSMNDEQHNGHVRTENVLAWQTVEYCSTSQQLQVSSQLSQLHTCGGEPEVISTEQNVLHASTVLLDLN</sequence>
<comment type="caution">
    <text evidence="1">The sequence shown here is derived from an EMBL/GenBank/DDBJ whole genome shotgun (WGS) entry which is preliminary data.</text>
</comment>
<accession>A0AAD8HGD5</accession>
<dbReference type="AlphaFoldDB" id="A0AAD8HGD5"/>
<organism evidence="1 2">
    <name type="scientific">Heracleum sosnowskyi</name>
    <dbReference type="NCBI Taxonomy" id="360622"/>
    <lineage>
        <taxon>Eukaryota</taxon>
        <taxon>Viridiplantae</taxon>
        <taxon>Streptophyta</taxon>
        <taxon>Embryophyta</taxon>
        <taxon>Tracheophyta</taxon>
        <taxon>Spermatophyta</taxon>
        <taxon>Magnoliopsida</taxon>
        <taxon>eudicotyledons</taxon>
        <taxon>Gunneridae</taxon>
        <taxon>Pentapetalae</taxon>
        <taxon>asterids</taxon>
        <taxon>campanulids</taxon>
        <taxon>Apiales</taxon>
        <taxon>Apiaceae</taxon>
        <taxon>Apioideae</taxon>
        <taxon>apioid superclade</taxon>
        <taxon>Tordylieae</taxon>
        <taxon>Tordyliinae</taxon>
        <taxon>Heracleum</taxon>
    </lineage>
</organism>
<keyword evidence="2" id="KW-1185">Reference proteome</keyword>
<dbReference type="EMBL" id="JAUIZM010000009">
    <property type="protein sequence ID" value="KAK1365996.1"/>
    <property type="molecule type" value="Genomic_DNA"/>
</dbReference>
<reference evidence="1" key="2">
    <citation type="submission" date="2023-05" db="EMBL/GenBank/DDBJ databases">
        <authorList>
            <person name="Schelkunov M.I."/>
        </authorList>
    </citation>
    <scope>NUCLEOTIDE SEQUENCE</scope>
    <source>
        <strain evidence="1">Hsosn_3</strain>
        <tissue evidence="1">Leaf</tissue>
    </source>
</reference>
<protein>
    <submittedName>
        <fullName evidence="1">Uncharacterized protein</fullName>
    </submittedName>
</protein>
<reference evidence="1" key="1">
    <citation type="submission" date="2023-02" db="EMBL/GenBank/DDBJ databases">
        <title>Genome of toxic invasive species Heracleum sosnowskyi carries increased number of genes despite the absence of recent whole-genome duplications.</title>
        <authorList>
            <person name="Schelkunov M."/>
            <person name="Shtratnikova V."/>
            <person name="Makarenko M."/>
            <person name="Klepikova A."/>
            <person name="Omelchenko D."/>
            <person name="Novikova G."/>
            <person name="Obukhova E."/>
            <person name="Bogdanov V."/>
            <person name="Penin A."/>
            <person name="Logacheva M."/>
        </authorList>
    </citation>
    <scope>NUCLEOTIDE SEQUENCE</scope>
    <source>
        <strain evidence="1">Hsosn_3</strain>
        <tissue evidence="1">Leaf</tissue>
    </source>
</reference>
<evidence type="ECO:0000313" key="1">
    <source>
        <dbReference type="EMBL" id="KAK1365996.1"/>
    </source>
</evidence>
<gene>
    <name evidence="1" type="ORF">POM88_041557</name>
</gene>
<name>A0AAD8HGD5_9APIA</name>
<evidence type="ECO:0000313" key="2">
    <source>
        <dbReference type="Proteomes" id="UP001237642"/>
    </source>
</evidence>
<proteinExistence type="predicted"/>